<proteinExistence type="predicted"/>
<sequence length="110" mass="12414">MNASRLNKSLVLTMIVFLIGSVFFGFIYPPFGNLEMTDTIPLSILYIFQAGWFIVSLASFAVLFITRKNLIATATEIFLGIYTLNILLFGVNLFACLFYISLRLDGFHPM</sequence>
<keyword evidence="1" id="KW-1133">Transmembrane helix</keyword>
<reference evidence="2 3" key="1">
    <citation type="submission" date="2016-06" db="EMBL/GenBank/DDBJ databases">
        <title>Four novel species of enterococci isolated from chicken manure.</title>
        <authorList>
            <person name="Van Tyne D."/>
        </authorList>
    </citation>
    <scope>NUCLEOTIDE SEQUENCE [LARGE SCALE GENOMIC DNA]</scope>
    <source>
        <strain evidence="2 3">CU12B</strain>
    </source>
</reference>
<feature type="transmembrane region" description="Helical" evidence="1">
    <location>
        <begin position="43"/>
        <end position="65"/>
    </location>
</feature>
<feature type="transmembrane region" description="Helical" evidence="1">
    <location>
        <begin position="12"/>
        <end position="31"/>
    </location>
</feature>
<gene>
    <name evidence="2" type="ORF">BAU17_12620</name>
</gene>
<evidence type="ECO:0000256" key="1">
    <source>
        <dbReference type="SAM" id="Phobius"/>
    </source>
</evidence>
<feature type="transmembrane region" description="Helical" evidence="1">
    <location>
        <begin position="77"/>
        <end position="100"/>
    </location>
</feature>
<evidence type="ECO:0000313" key="3">
    <source>
        <dbReference type="Proteomes" id="UP000782705"/>
    </source>
</evidence>
<evidence type="ECO:0000313" key="2">
    <source>
        <dbReference type="EMBL" id="KAF1305213.1"/>
    </source>
</evidence>
<accession>A0ABQ6Z1D4</accession>
<keyword evidence="1" id="KW-0472">Membrane</keyword>
<keyword evidence="3" id="KW-1185">Reference proteome</keyword>
<comment type="caution">
    <text evidence="2">The sequence shown here is derived from an EMBL/GenBank/DDBJ whole genome shotgun (WGS) entry which is preliminary data.</text>
</comment>
<dbReference type="RefSeq" id="WP_161901366.1">
    <property type="nucleotide sequence ID" value="NZ_MAEL01000021.1"/>
</dbReference>
<dbReference type="EMBL" id="MAEL01000021">
    <property type="protein sequence ID" value="KAF1305213.1"/>
    <property type="molecule type" value="Genomic_DNA"/>
</dbReference>
<protein>
    <submittedName>
        <fullName evidence="2">Uncharacterized protein</fullName>
    </submittedName>
</protein>
<keyword evidence="1" id="KW-0812">Transmembrane</keyword>
<organism evidence="2 3">
    <name type="scientific">Candidatus Enterococcus willemsii</name>
    <dbReference type="NCBI Taxonomy" id="1857215"/>
    <lineage>
        <taxon>Bacteria</taxon>
        <taxon>Bacillati</taxon>
        <taxon>Bacillota</taxon>
        <taxon>Bacilli</taxon>
        <taxon>Lactobacillales</taxon>
        <taxon>Enterococcaceae</taxon>
        <taxon>Enterococcus</taxon>
    </lineage>
</organism>
<name>A0ABQ6Z1D4_9ENTE</name>
<dbReference type="Proteomes" id="UP000782705">
    <property type="component" value="Unassembled WGS sequence"/>
</dbReference>